<dbReference type="Gene3D" id="3.40.50.150">
    <property type="entry name" value="Vaccinia Virus protein VP39"/>
    <property type="match status" value="1"/>
</dbReference>
<feature type="compositionally biased region" description="Basic residues" evidence="1">
    <location>
        <begin position="209"/>
        <end position="218"/>
    </location>
</feature>
<dbReference type="Proteomes" id="UP000244488">
    <property type="component" value="Unassembled WGS sequence"/>
</dbReference>
<feature type="compositionally biased region" description="Acidic residues" evidence="1">
    <location>
        <begin position="130"/>
        <end position="175"/>
    </location>
</feature>
<sequence length="1236" mass="132997">MLGEAASVEAAVGLDAVGDGEKQFPVSASSPVPKGDTATSLVSFLSSSSSPCSLSSSPSSCTVSRTPSSSSSSSAAPCSLALSLCSSPSSSVPLNRVTLEISSADLLSSPPTPSSKPRSACSTVDCAEITQEEEEAEDDAADEECCTEDEEEDEEEEDEEDEEEDEEEAVEGEDEDWRRRSVCSSDKRREGRDEEERGGDAFATEEKRRRMGRQRRTQRPLTENEVYATLSRRLGVDDLLRRYSQRAAKAERKEQEAQAHREEDEIDDRDETRKRDLPSLGDLTFAFCNLQHDSETNQISFAPLPVTNASACSPSPLSRSSCLCGASESSICTCKASPSGSMPRGPAVYTAWPDEDVCRFLRSQHRRGWRRPHRAASPSGDRLPQSPLAQCPSSSVSSLPASSVSSLPASSVSSLPASSVSSPPASSVSSPPASSVSSPLASSVSSPPAFSAPWASDAHASPPGVLIDSAPRVCLPSSSPRPDAKVAPSSRCCASCSAGQGETLQRRAVHAALLAVLRRGVMRAARMQKVIAICTFLDLLSSTEMQDIFVDLLFSAPPLRDAPPPKAYLVSLLKCLYVAAELRQLPLSDRFAEAIFEHVSAYSKSDDMDDKPFVAYETLDVARPPQVFTFRILPCRNELGMRTWTAGFFLVEYLATYGHQFRCLSCLCPSLAASPLPHGNSTLLSSCSSLRCSASVAPSSRSSSSLVSGSFSTFRACCCVENAKGGNLENGKNFEGGQKRLSWSRQMLAKIEAAQPRKLSRAPPKRHDPEGKRDSGDDRHGRSETTAADNRRFDSLPTIASSSSRSPSASRLTSSSSVSSCACCRAFAPLSVLELGSGLGVTASVLCAPALPRCVAGEASHSTSPRANDGEAPETVSKNSDSSVSPSSSSSSFSVSSSAPSSQASLPSLRYTGDARLSACCVYVASDFMPSILANCSSNLSRNAVELSARTPRGGAPKRGEASAHATNSGSGETTGKEREKREREEKMVETYGGGVKKDLQEGMYEAEMTLARGKTESGEERKQQSSALSPRVFLELFDFADAQRRATPLLQKICDESRREAERRRQRFCPTPFVSASPPSSSSPAQAPCSDLTSGVLLVVGADLIYDEGLNALLASALATLLRCPLEDEKDETGEAWTLNVEGEERGKGREKEGDKSEKNRQTEKDEKRGCTTVEWRRIAVLCSAVREEATREHFLKELEKHDLLHIEDRRPVARILPYERRRIVVDIIVPREAM</sequence>
<organism evidence="2 3">
    <name type="scientific">Toxoplasma gondii TgCATBr9</name>
    <dbReference type="NCBI Taxonomy" id="943120"/>
    <lineage>
        <taxon>Eukaryota</taxon>
        <taxon>Sar</taxon>
        <taxon>Alveolata</taxon>
        <taxon>Apicomplexa</taxon>
        <taxon>Conoidasida</taxon>
        <taxon>Coccidia</taxon>
        <taxon>Eucoccidiorida</taxon>
        <taxon>Eimeriorina</taxon>
        <taxon>Sarcocystidae</taxon>
        <taxon>Toxoplasma</taxon>
    </lineage>
</organism>
<feature type="compositionally biased region" description="Low complexity" evidence="1">
    <location>
        <begin position="876"/>
        <end position="906"/>
    </location>
</feature>
<feature type="region of interest" description="Disordered" evidence="1">
    <location>
        <begin position="249"/>
        <end position="275"/>
    </location>
</feature>
<feature type="compositionally biased region" description="Basic and acidic residues" evidence="1">
    <location>
        <begin position="249"/>
        <end position="263"/>
    </location>
</feature>
<evidence type="ECO:0000313" key="2">
    <source>
        <dbReference type="EMBL" id="PUA88965.1"/>
    </source>
</evidence>
<feature type="compositionally biased region" description="Basic and acidic residues" evidence="1">
    <location>
        <begin position="185"/>
        <end position="208"/>
    </location>
</feature>
<feature type="region of interest" description="Disordered" evidence="1">
    <location>
        <begin position="413"/>
        <end position="442"/>
    </location>
</feature>
<dbReference type="VEuPathDB" id="ToxoDB:TGBR9_254830"/>
<reference evidence="2 3" key="1">
    <citation type="journal article" date="2016" name="Nat. Commun.">
        <title>Local admixture of amplified and diversified secreted pathogenesis determinants shapes mosaic Toxoplasma gondii genomes.</title>
        <authorList>
            <person name="Lorenzi H."/>
            <person name="Khan A."/>
            <person name="Behnke M.S."/>
            <person name="Namasivayam S."/>
            <person name="Swapna L.S."/>
            <person name="Hadjithomas M."/>
            <person name="Karamycheva S."/>
            <person name="Pinney D."/>
            <person name="Brunk B.P."/>
            <person name="Ajioka J.W."/>
            <person name="Ajzenberg D."/>
            <person name="Boothroyd J.C."/>
            <person name="Boyle J.P."/>
            <person name="Darde M.L."/>
            <person name="Diaz-Miranda M.A."/>
            <person name="Dubey J.P."/>
            <person name="Fritz H.M."/>
            <person name="Gennari S.M."/>
            <person name="Gregory B.D."/>
            <person name="Kim K."/>
            <person name="Saeij J.P."/>
            <person name="Su C."/>
            <person name="White M.W."/>
            <person name="Zhu X.Q."/>
            <person name="Howe D.K."/>
            <person name="Rosenthal B.M."/>
            <person name="Grigg M.E."/>
            <person name="Parkinson J."/>
            <person name="Liu L."/>
            <person name="Kissinger J.C."/>
            <person name="Roos D.S."/>
            <person name="Sibley L.D."/>
        </authorList>
    </citation>
    <scope>NUCLEOTIDE SEQUENCE [LARGE SCALE GENOMIC DNA]</scope>
    <source>
        <strain evidence="2 3">TgCATBr9</strain>
    </source>
</reference>
<dbReference type="PANTHER" id="PTHR24216">
    <property type="entry name" value="PAXILLIN-RELATED"/>
    <property type="match status" value="1"/>
</dbReference>
<feature type="compositionally biased region" description="Low complexity" evidence="1">
    <location>
        <begin position="104"/>
        <end position="119"/>
    </location>
</feature>
<dbReference type="EMBL" id="AFHV02001465">
    <property type="protein sequence ID" value="PUA88965.1"/>
    <property type="molecule type" value="Genomic_DNA"/>
</dbReference>
<gene>
    <name evidence="2" type="ORF">TGBR9_254830</name>
</gene>
<feature type="region of interest" description="Disordered" evidence="1">
    <location>
        <begin position="753"/>
        <end position="815"/>
    </location>
</feature>
<proteinExistence type="predicted"/>
<protein>
    <recommendedName>
        <fullName evidence="4">Methyltransferase</fullName>
    </recommendedName>
</protein>
<feature type="region of interest" description="Disordered" evidence="1">
    <location>
        <begin position="950"/>
        <end position="994"/>
    </location>
</feature>
<evidence type="ECO:0008006" key="4">
    <source>
        <dbReference type="Google" id="ProtNLM"/>
    </source>
</evidence>
<name>A0A2T6IUH3_TOXGO</name>
<feature type="region of interest" description="Disordered" evidence="1">
    <location>
        <begin position="104"/>
        <end position="224"/>
    </location>
</feature>
<evidence type="ECO:0000256" key="1">
    <source>
        <dbReference type="SAM" id="MobiDB-lite"/>
    </source>
</evidence>
<comment type="caution">
    <text evidence="2">The sequence shown here is derived from an EMBL/GenBank/DDBJ whole genome shotgun (WGS) entry which is preliminary data.</text>
</comment>
<feature type="compositionally biased region" description="Basic and acidic residues" evidence="1">
    <location>
        <begin position="975"/>
        <end position="989"/>
    </location>
</feature>
<dbReference type="AlphaFoldDB" id="A0A2T6IUH3"/>
<feature type="compositionally biased region" description="Basic and acidic residues" evidence="1">
    <location>
        <begin position="1144"/>
        <end position="1169"/>
    </location>
</feature>
<feature type="region of interest" description="Disordered" evidence="1">
    <location>
        <begin position="859"/>
        <end position="906"/>
    </location>
</feature>
<feature type="region of interest" description="Disordered" evidence="1">
    <location>
        <begin position="45"/>
        <end position="76"/>
    </location>
</feature>
<feature type="region of interest" description="Disordered" evidence="1">
    <location>
        <begin position="369"/>
        <end position="395"/>
    </location>
</feature>
<dbReference type="PANTHER" id="PTHR24216:SF65">
    <property type="entry name" value="PAXILLIN-LIKE PROTEIN 1"/>
    <property type="match status" value="1"/>
</dbReference>
<dbReference type="InterPro" id="IPR029063">
    <property type="entry name" value="SAM-dependent_MTases_sf"/>
</dbReference>
<evidence type="ECO:0000313" key="3">
    <source>
        <dbReference type="Proteomes" id="UP000244488"/>
    </source>
</evidence>
<feature type="compositionally biased region" description="Basic and acidic residues" evidence="1">
    <location>
        <begin position="765"/>
        <end position="794"/>
    </location>
</feature>
<feature type="region of interest" description="Disordered" evidence="1">
    <location>
        <begin position="1135"/>
        <end position="1169"/>
    </location>
</feature>
<accession>A0A2T6IUH3</accession>
<feature type="compositionally biased region" description="Low complexity" evidence="1">
    <location>
        <begin position="795"/>
        <end position="815"/>
    </location>
</feature>